<dbReference type="PANTHER" id="PTHR33908">
    <property type="entry name" value="MANNOSYLTRANSFERASE YKCB-RELATED"/>
    <property type="match status" value="1"/>
</dbReference>
<gene>
    <name evidence="10" type="ORF">SM611_27655</name>
</gene>
<protein>
    <submittedName>
        <fullName evidence="10">Glycosyltransferase family 39 protein</fullName>
        <ecNumber evidence="10">2.4.-.-</ecNumber>
    </submittedName>
</protein>
<name>A0ABV4QHS8_9ACTN</name>
<evidence type="ECO:0000313" key="10">
    <source>
        <dbReference type="EMBL" id="MFA1542723.1"/>
    </source>
</evidence>
<dbReference type="RefSeq" id="WP_371953113.1">
    <property type="nucleotide sequence ID" value="NZ_JAXCEI010000014.1"/>
</dbReference>
<feature type="transmembrane region" description="Helical" evidence="8">
    <location>
        <begin position="121"/>
        <end position="140"/>
    </location>
</feature>
<evidence type="ECO:0000256" key="1">
    <source>
        <dbReference type="ARBA" id="ARBA00004651"/>
    </source>
</evidence>
<dbReference type="GO" id="GO:0016757">
    <property type="term" value="F:glycosyltransferase activity"/>
    <property type="evidence" value="ECO:0007669"/>
    <property type="project" value="UniProtKB-KW"/>
</dbReference>
<evidence type="ECO:0000256" key="2">
    <source>
        <dbReference type="ARBA" id="ARBA00022475"/>
    </source>
</evidence>
<dbReference type="InterPro" id="IPR038731">
    <property type="entry name" value="RgtA/B/C-like"/>
</dbReference>
<evidence type="ECO:0000256" key="5">
    <source>
        <dbReference type="ARBA" id="ARBA00022692"/>
    </source>
</evidence>
<keyword evidence="5 8" id="KW-0812">Transmembrane</keyword>
<dbReference type="Pfam" id="PF13231">
    <property type="entry name" value="PMT_2"/>
    <property type="match status" value="1"/>
</dbReference>
<dbReference type="EC" id="2.4.-.-" evidence="10"/>
<proteinExistence type="predicted"/>
<comment type="subcellular location">
    <subcellularLocation>
        <location evidence="1">Cell membrane</location>
        <topology evidence="1">Multi-pass membrane protein</topology>
    </subcellularLocation>
</comment>
<evidence type="ECO:0000256" key="4">
    <source>
        <dbReference type="ARBA" id="ARBA00022679"/>
    </source>
</evidence>
<keyword evidence="11" id="KW-1185">Reference proteome</keyword>
<organism evidence="10 11">
    <name type="scientific">Actinomadura monticuli</name>
    <dbReference type="NCBI Taxonomy" id="3097367"/>
    <lineage>
        <taxon>Bacteria</taxon>
        <taxon>Bacillati</taxon>
        <taxon>Actinomycetota</taxon>
        <taxon>Actinomycetes</taxon>
        <taxon>Streptosporangiales</taxon>
        <taxon>Thermomonosporaceae</taxon>
        <taxon>Actinomadura</taxon>
    </lineage>
</organism>
<feature type="domain" description="Glycosyltransferase RgtA/B/C/D-like" evidence="9">
    <location>
        <begin position="68"/>
        <end position="228"/>
    </location>
</feature>
<keyword evidence="3 10" id="KW-0328">Glycosyltransferase</keyword>
<dbReference type="InterPro" id="IPR050297">
    <property type="entry name" value="LipidA_mod_glycosyltrf_83"/>
</dbReference>
<accession>A0ABV4QHS8</accession>
<feature type="transmembrane region" description="Helical" evidence="8">
    <location>
        <begin position="338"/>
        <end position="359"/>
    </location>
</feature>
<feature type="transmembrane region" description="Helical" evidence="8">
    <location>
        <begin position="255"/>
        <end position="274"/>
    </location>
</feature>
<sequence>MTAPASEASDPVEAAVPSEAPVVAWRPVLLLAGVLGVLLLAVSARYGYHRDELYFRVAGRHLAWGYPDQPPLLPLIARAVTAVFGDSLVALRAPSAVFASAGVVVAALTAREMGGGRRAQLLTAASFAVCPFAVAAGHLFSTATLDLLASTSIVWLTVRWVRTRDQRLLLAVGAVAALALNVKYLVASLLAALVAGLLLSGPREFLRRPMLAAGALLAVLAAVPGLVWQARHGWPQIDMASAIADKEDFAGRPGFIPFQLVLTGVFPSWLWIYGLWRTYRSDDLRTFRFLGHAYLLLNVLFLITAGKPYYLSGLWAALWAAGAVEIERNGAPRGFGWLASAPVYAVTAITTVLLTLPVYPVKWLADTPQPAVNADAAETVGWPRFAAQVAAVYRALPPDERSAATIVVSNYGEAGALDRYGPGLGLPRAYSGHNGYWYFGRPPETGGPTIVVGPDNVAEGSGLHRYWSDVRPVAILGNGVGLDNQEQGKPVWVCRGQRAAWTRLWPEFKRLS</sequence>
<keyword evidence="2" id="KW-1003">Cell membrane</keyword>
<evidence type="ECO:0000256" key="8">
    <source>
        <dbReference type="SAM" id="Phobius"/>
    </source>
</evidence>
<feature type="transmembrane region" description="Helical" evidence="8">
    <location>
        <begin position="211"/>
        <end position="230"/>
    </location>
</feature>
<feature type="transmembrane region" description="Helical" evidence="8">
    <location>
        <begin position="168"/>
        <end position="199"/>
    </location>
</feature>
<dbReference type="Proteomes" id="UP001569963">
    <property type="component" value="Unassembled WGS sequence"/>
</dbReference>
<dbReference type="PANTHER" id="PTHR33908:SF11">
    <property type="entry name" value="MEMBRANE PROTEIN"/>
    <property type="match status" value="1"/>
</dbReference>
<keyword evidence="4 10" id="KW-0808">Transferase</keyword>
<evidence type="ECO:0000313" key="11">
    <source>
        <dbReference type="Proteomes" id="UP001569963"/>
    </source>
</evidence>
<evidence type="ECO:0000256" key="6">
    <source>
        <dbReference type="ARBA" id="ARBA00022989"/>
    </source>
</evidence>
<evidence type="ECO:0000259" key="9">
    <source>
        <dbReference type="Pfam" id="PF13231"/>
    </source>
</evidence>
<dbReference type="EMBL" id="JAXCEI010000014">
    <property type="protein sequence ID" value="MFA1542723.1"/>
    <property type="molecule type" value="Genomic_DNA"/>
</dbReference>
<keyword evidence="7 8" id="KW-0472">Membrane</keyword>
<comment type="caution">
    <text evidence="10">The sequence shown here is derived from an EMBL/GenBank/DDBJ whole genome shotgun (WGS) entry which is preliminary data.</text>
</comment>
<evidence type="ECO:0000256" key="7">
    <source>
        <dbReference type="ARBA" id="ARBA00023136"/>
    </source>
</evidence>
<feature type="transmembrane region" description="Helical" evidence="8">
    <location>
        <begin position="28"/>
        <end position="48"/>
    </location>
</feature>
<reference evidence="10 11" key="1">
    <citation type="submission" date="2023-11" db="EMBL/GenBank/DDBJ databases">
        <title>Actinomadura monticuli sp. nov., isolated from volcanic ash.</title>
        <authorList>
            <person name="Lee S.D."/>
            <person name="Yang H."/>
            <person name="Kim I.S."/>
        </authorList>
    </citation>
    <scope>NUCLEOTIDE SEQUENCE [LARGE SCALE GENOMIC DNA]</scope>
    <source>
        <strain evidence="10 11">DLS-62</strain>
    </source>
</reference>
<keyword evidence="6 8" id="KW-1133">Transmembrane helix</keyword>
<evidence type="ECO:0000256" key="3">
    <source>
        <dbReference type="ARBA" id="ARBA00022676"/>
    </source>
</evidence>